<dbReference type="GO" id="GO:0000166">
    <property type="term" value="F:nucleotide binding"/>
    <property type="evidence" value="ECO:0007669"/>
    <property type="project" value="InterPro"/>
</dbReference>
<dbReference type="AlphaFoldDB" id="A0AAE3HDD4"/>
<dbReference type="Gene3D" id="3.30.360.10">
    <property type="entry name" value="Dihydrodipicolinate Reductase, domain 2"/>
    <property type="match status" value="1"/>
</dbReference>
<evidence type="ECO:0000313" key="4">
    <source>
        <dbReference type="Proteomes" id="UP001205748"/>
    </source>
</evidence>
<evidence type="ECO:0000313" key="3">
    <source>
        <dbReference type="EMBL" id="MCR1898371.1"/>
    </source>
</evidence>
<dbReference type="PANTHER" id="PTHR43377">
    <property type="entry name" value="BILIVERDIN REDUCTASE A"/>
    <property type="match status" value="1"/>
</dbReference>
<dbReference type="Gene3D" id="3.40.50.720">
    <property type="entry name" value="NAD(P)-binding Rossmann-like Domain"/>
    <property type="match status" value="1"/>
</dbReference>
<feature type="domain" description="Gfo/Idh/MocA-like oxidoreductase N-terminal" evidence="1">
    <location>
        <begin position="2"/>
        <end position="118"/>
    </location>
</feature>
<dbReference type="PANTHER" id="PTHR43377:SF1">
    <property type="entry name" value="BILIVERDIN REDUCTASE A"/>
    <property type="match status" value="1"/>
</dbReference>
<dbReference type="Pfam" id="PF01408">
    <property type="entry name" value="GFO_IDH_MocA"/>
    <property type="match status" value="1"/>
</dbReference>
<dbReference type="SUPFAM" id="SSF51735">
    <property type="entry name" value="NAD(P)-binding Rossmann-fold domains"/>
    <property type="match status" value="1"/>
</dbReference>
<dbReference type="EMBL" id="JANKAS010000003">
    <property type="protein sequence ID" value="MCR1898371.1"/>
    <property type="molecule type" value="Genomic_DNA"/>
</dbReference>
<dbReference type="Proteomes" id="UP001205748">
    <property type="component" value="Unassembled WGS sequence"/>
</dbReference>
<evidence type="ECO:0000259" key="2">
    <source>
        <dbReference type="Pfam" id="PF22725"/>
    </source>
</evidence>
<dbReference type="RefSeq" id="WP_257529840.1">
    <property type="nucleotide sequence ID" value="NZ_JANKAS010000003.1"/>
</dbReference>
<name>A0AAE3HDD4_9FIRM</name>
<dbReference type="InterPro" id="IPR000683">
    <property type="entry name" value="Gfo/Idh/MocA-like_OxRdtase_N"/>
</dbReference>
<sequence length="326" mass="37380">MIKIGIVGMGGMGAVHYNNYAQIEGCQVVAVVSHSSLDHKKAKEWGVSAYKDIATMTEQEDIDVIDICTPTFLHKEHVMESLSLGKHVIVEKPIALRKKDAQEMFDRAEKKGLLLFVGQVLQFTKAAEILHEMVKSQKYGKPLDGYFERITACPSWAQGGWLFDKEKSGLLPFDLHIHDLDLMISLFGKPEGYSFTSCRGQDKSYEEHYRFHYSYKGLNIVAEAAWYNADYPFTSRWRVYFEKALLVNDGENLVLYQRERPPYYFDIEEKVKISTGINLPPTGMFYYELSHFIDCIKRGIPSPRIRQEQILAVVEILEEISNDEGN</sequence>
<dbReference type="InterPro" id="IPR055170">
    <property type="entry name" value="GFO_IDH_MocA-like_dom"/>
</dbReference>
<evidence type="ECO:0000259" key="1">
    <source>
        <dbReference type="Pfam" id="PF01408"/>
    </source>
</evidence>
<feature type="domain" description="GFO/IDH/MocA-like oxidoreductase" evidence="2">
    <location>
        <begin position="130"/>
        <end position="245"/>
    </location>
</feature>
<dbReference type="Pfam" id="PF22725">
    <property type="entry name" value="GFO_IDH_MocA_C3"/>
    <property type="match status" value="1"/>
</dbReference>
<accession>A0AAE3HDD4</accession>
<comment type="caution">
    <text evidence="3">The sequence shown here is derived from an EMBL/GenBank/DDBJ whole genome shotgun (WGS) entry which is preliminary data.</text>
</comment>
<protein>
    <submittedName>
        <fullName evidence="3">Gfo/Idh/MocA family oxidoreductase</fullName>
    </submittedName>
</protein>
<keyword evidence="4" id="KW-1185">Reference proteome</keyword>
<gene>
    <name evidence="3" type="ORF">NSA47_05130</name>
</gene>
<proteinExistence type="predicted"/>
<dbReference type="SUPFAM" id="SSF55347">
    <property type="entry name" value="Glyceraldehyde-3-phosphate dehydrogenase-like, C-terminal domain"/>
    <property type="match status" value="1"/>
</dbReference>
<reference evidence="3" key="1">
    <citation type="submission" date="2022-07" db="EMBL/GenBank/DDBJ databases">
        <title>Enhanced cultured diversity of the mouse gut microbiota enables custom-made synthetic communities.</title>
        <authorList>
            <person name="Afrizal A."/>
        </authorList>
    </citation>
    <scope>NUCLEOTIDE SEQUENCE</scope>
    <source>
        <strain evidence="3">DSM 28593</strain>
    </source>
</reference>
<organism evidence="3 4">
    <name type="scientific">Irregularibacter muris</name>
    <dbReference type="NCBI Taxonomy" id="1796619"/>
    <lineage>
        <taxon>Bacteria</taxon>
        <taxon>Bacillati</taxon>
        <taxon>Bacillota</taxon>
        <taxon>Clostridia</taxon>
        <taxon>Eubacteriales</taxon>
        <taxon>Eubacteriaceae</taxon>
        <taxon>Irregularibacter</taxon>
    </lineage>
</organism>
<dbReference type="InterPro" id="IPR036291">
    <property type="entry name" value="NAD(P)-bd_dom_sf"/>
</dbReference>
<dbReference type="InterPro" id="IPR051450">
    <property type="entry name" value="Gfo/Idh/MocA_Oxidoreductases"/>
</dbReference>